<dbReference type="Proteomes" id="UP000273143">
    <property type="component" value="Chromosome"/>
</dbReference>
<accession>A0A3Q9JME2</accession>
<gene>
    <name evidence="1" type="ORF">DM558_07740</name>
</gene>
<dbReference type="InterPro" id="IPR029060">
    <property type="entry name" value="PIN-like_dom_sf"/>
</dbReference>
<sequence length="169" mass="19932">MYLIDSNIFIDAQNNYYRRQFCPAFWDFIDAQFEKGHFRSIISVYIELQKQDDNVAEWIKNRKSYFLPIDDETTQINFAAINSYVEDYYLPINPDRARKQINKFADGADPFLIAKALTLGAKIITHEKYIKDPKCFTPKIPTICKEFNVECVNLFDFLNNSENLFILNK</sequence>
<keyword evidence="2" id="KW-1185">Reference proteome</keyword>
<organism evidence="1 2">
    <name type="scientific">Entomomonas moraniae</name>
    <dbReference type="NCBI Taxonomy" id="2213226"/>
    <lineage>
        <taxon>Bacteria</taxon>
        <taxon>Pseudomonadati</taxon>
        <taxon>Pseudomonadota</taxon>
        <taxon>Gammaproteobacteria</taxon>
        <taxon>Pseudomonadales</taxon>
        <taxon>Pseudomonadaceae</taxon>
        <taxon>Entomomonas</taxon>
    </lineage>
</organism>
<dbReference type="Pfam" id="PF14367">
    <property type="entry name" value="DUF4411"/>
    <property type="match status" value="1"/>
</dbReference>
<evidence type="ECO:0000313" key="1">
    <source>
        <dbReference type="EMBL" id="AZS50676.1"/>
    </source>
</evidence>
<dbReference type="KEGG" id="emo:DM558_07740"/>
<protein>
    <submittedName>
        <fullName evidence="1">DUF4411 family protein</fullName>
    </submittedName>
</protein>
<evidence type="ECO:0000313" key="2">
    <source>
        <dbReference type="Proteomes" id="UP000273143"/>
    </source>
</evidence>
<dbReference type="PIRSF" id="PIRSF008505">
    <property type="entry name" value="UCP008505"/>
    <property type="match status" value="1"/>
</dbReference>
<dbReference type="InterPro" id="IPR016541">
    <property type="entry name" value="UCP008505"/>
</dbReference>
<dbReference type="EMBL" id="CP029822">
    <property type="protein sequence ID" value="AZS50676.1"/>
    <property type="molecule type" value="Genomic_DNA"/>
</dbReference>
<reference evidence="2" key="1">
    <citation type="submission" date="2018-06" db="EMBL/GenBank/DDBJ databases">
        <title>Complete genome of Pseudomonas insecticola strain QZS01.</title>
        <authorList>
            <person name="Wang J."/>
            <person name="Su Q."/>
        </authorList>
    </citation>
    <scope>NUCLEOTIDE SEQUENCE [LARGE SCALE GENOMIC DNA]</scope>
    <source>
        <strain evidence="2">QZS01</strain>
    </source>
</reference>
<dbReference type="RefSeq" id="WP_127163210.1">
    <property type="nucleotide sequence ID" value="NZ_CP029822.1"/>
</dbReference>
<dbReference type="AlphaFoldDB" id="A0A3Q9JME2"/>
<name>A0A3Q9JME2_9GAMM</name>
<dbReference type="SUPFAM" id="SSF88723">
    <property type="entry name" value="PIN domain-like"/>
    <property type="match status" value="1"/>
</dbReference>
<proteinExistence type="predicted"/>